<accession>A0A286A8L3</accession>
<evidence type="ECO:0000313" key="1">
    <source>
        <dbReference type="EMBL" id="SOD18201.1"/>
    </source>
</evidence>
<dbReference type="EMBL" id="OCMU01000001">
    <property type="protein sequence ID" value="SOD18201.1"/>
    <property type="molecule type" value="Genomic_DNA"/>
</dbReference>
<protein>
    <submittedName>
        <fullName evidence="1">Uncharacterized protein</fullName>
    </submittedName>
</protein>
<gene>
    <name evidence="1" type="ORF">SAMN06297164_1546</name>
</gene>
<dbReference type="AlphaFoldDB" id="A0A286A8L3"/>
<proteinExistence type="predicted"/>
<dbReference type="Proteomes" id="UP000219335">
    <property type="component" value="Unassembled WGS sequence"/>
</dbReference>
<organism evidence="1 2">
    <name type="scientific">Nitrosomonas ureae</name>
    <dbReference type="NCBI Taxonomy" id="44577"/>
    <lineage>
        <taxon>Bacteria</taxon>
        <taxon>Pseudomonadati</taxon>
        <taxon>Pseudomonadota</taxon>
        <taxon>Betaproteobacteria</taxon>
        <taxon>Nitrosomonadales</taxon>
        <taxon>Nitrosomonadaceae</taxon>
        <taxon>Nitrosomonas</taxon>
    </lineage>
</organism>
<name>A0A286A8L3_9PROT</name>
<evidence type="ECO:0000313" key="2">
    <source>
        <dbReference type="Proteomes" id="UP000219335"/>
    </source>
</evidence>
<sequence>MVVKHSEGVRAADDRVVALIDQMELPNRYRGTPDQLLILI</sequence>
<reference evidence="1 2" key="1">
    <citation type="submission" date="2017-09" db="EMBL/GenBank/DDBJ databases">
        <authorList>
            <person name="Ehlers B."/>
            <person name="Leendertz F.H."/>
        </authorList>
    </citation>
    <scope>NUCLEOTIDE SEQUENCE [LARGE SCALE GENOMIC DNA]</scope>
    <source>
        <strain evidence="1 2">Nm42</strain>
    </source>
</reference>